<keyword evidence="5" id="KW-1185">Reference proteome</keyword>
<feature type="domain" description="DDE Tnp4" evidence="3">
    <location>
        <begin position="32"/>
        <end position="107"/>
    </location>
</feature>
<protein>
    <recommendedName>
        <fullName evidence="3">DDE Tnp4 domain-containing protein</fullName>
    </recommendedName>
</protein>
<evidence type="ECO:0000313" key="4">
    <source>
        <dbReference type="EMBL" id="KAJ8926242.1"/>
    </source>
</evidence>
<dbReference type="Proteomes" id="UP001162156">
    <property type="component" value="Unassembled WGS sequence"/>
</dbReference>
<evidence type="ECO:0000259" key="3">
    <source>
        <dbReference type="Pfam" id="PF13359"/>
    </source>
</evidence>
<evidence type="ECO:0000256" key="2">
    <source>
        <dbReference type="ARBA" id="ARBA00022723"/>
    </source>
</evidence>
<name>A0AAV8WJ05_9CUCU</name>
<dbReference type="InterPro" id="IPR027806">
    <property type="entry name" value="HARBI1_dom"/>
</dbReference>
<organism evidence="4 5">
    <name type="scientific">Rhamnusium bicolor</name>
    <dbReference type="NCBI Taxonomy" id="1586634"/>
    <lineage>
        <taxon>Eukaryota</taxon>
        <taxon>Metazoa</taxon>
        <taxon>Ecdysozoa</taxon>
        <taxon>Arthropoda</taxon>
        <taxon>Hexapoda</taxon>
        <taxon>Insecta</taxon>
        <taxon>Pterygota</taxon>
        <taxon>Neoptera</taxon>
        <taxon>Endopterygota</taxon>
        <taxon>Coleoptera</taxon>
        <taxon>Polyphaga</taxon>
        <taxon>Cucujiformia</taxon>
        <taxon>Chrysomeloidea</taxon>
        <taxon>Cerambycidae</taxon>
        <taxon>Lepturinae</taxon>
        <taxon>Rhagiini</taxon>
        <taxon>Rhamnusium</taxon>
    </lineage>
</organism>
<accession>A0AAV8WJ05</accession>
<reference evidence="4" key="1">
    <citation type="journal article" date="2023" name="Insect Mol. Biol.">
        <title>Genome sequencing provides insights into the evolution of gene families encoding plant cell wall-degrading enzymes in longhorned beetles.</title>
        <authorList>
            <person name="Shin N.R."/>
            <person name="Okamura Y."/>
            <person name="Kirsch R."/>
            <person name="Pauchet Y."/>
        </authorList>
    </citation>
    <scope>NUCLEOTIDE SEQUENCE</scope>
    <source>
        <strain evidence="4">RBIC_L_NR</strain>
    </source>
</reference>
<comment type="cofactor">
    <cofactor evidence="1">
        <name>a divalent metal cation</name>
        <dbReference type="ChEBI" id="CHEBI:60240"/>
    </cofactor>
</comment>
<sequence length="179" mass="20913">MFIALKGRYTNKLSIPQPRNISNNNVFPFVFIGYEAYLLSKNLMRPFSRNNLTPDKRIYNYHHSRARRIVERAFGLLTKKFCIFETTMLLSPENAELVTLACYVLHNMLRKREGSVSDIHEELLSLQESEKSNPQEQPIWRRASNAALTISNLFVQYFNSPEGSVPWQNKFAFINEHNI</sequence>
<keyword evidence="2" id="KW-0479">Metal-binding</keyword>
<dbReference type="GO" id="GO:0046872">
    <property type="term" value="F:metal ion binding"/>
    <property type="evidence" value="ECO:0007669"/>
    <property type="project" value="UniProtKB-KW"/>
</dbReference>
<evidence type="ECO:0000256" key="1">
    <source>
        <dbReference type="ARBA" id="ARBA00001968"/>
    </source>
</evidence>
<comment type="caution">
    <text evidence="4">The sequence shown here is derived from an EMBL/GenBank/DDBJ whole genome shotgun (WGS) entry which is preliminary data.</text>
</comment>
<proteinExistence type="predicted"/>
<evidence type="ECO:0000313" key="5">
    <source>
        <dbReference type="Proteomes" id="UP001162156"/>
    </source>
</evidence>
<dbReference type="Pfam" id="PF13359">
    <property type="entry name" value="DDE_Tnp_4"/>
    <property type="match status" value="1"/>
</dbReference>
<dbReference type="EMBL" id="JANEYF010005965">
    <property type="protein sequence ID" value="KAJ8926242.1"/>
    <property type="molecule type" value="Genomic_DNA"/>
</dbReference>
<gene>
    <name evidence="4" type="ORF">NQ314_021406</name>
</gene>
<dbReference type="AlphaFoldDB" id="A0AAV8WJ05"/>